<feature type="region of interest" description="Disordered" evidence="1">
    <location>
        <begin position="237"/>
        <end position="259"/>
    </location>
</feature>
<dbReference type="AlphaFoldDB" id="A0A6L9MI43"/>
<dbReference type="Proteomes" id="UP000476332">
    <property type="component" value="Unassembled WGS sequence"/>
</dbReference>
<dbReference type="InterPro" id="IPR029261">
    <property type="entry name" value="Transposase_Znf"/>
</dbReference>
<dbReference type="InterPro" id="IPR017894">
    <property type="entry name" value="HTH_IS21_transposase_type"/>
</dbReference>
<dbReference type="PANTHER" id="PTHR33498">
    <property type="entry name" value="TRANSPOSASE FOR INSERTION SEQUENCE ELEMENT IS1557"/>
    <property type="match status" value="1"/>
</dbReference>
<dbReference type="InterPro" id="IPR002560">
    <property type="entry name" value="Transposase_DDE"/>
</dbReference>
<dbReference type="EMBL" id="JAAAMJ010000007">
    <property type="protein sequence ID" value="NDV87232.1"/>
    <property type="molecule type" value="Genomic_DNA"/>
</dbReference>
<keyword evidence="4" id="KW-1185">Reference proteome</keyword>
<dbReference type="InterPro" id="IPR047951">
    <property type="entry name" value="Transpos_ISL3"/>
</dbReference>
<sequence>MAEPVAADACCPRCHRRSGRVHSRYIRQLADLPWHGRVVCVHLHARRFRCDNSTCSQRIFVERLPEVRVHARRTLRLGQSQLAIGLATGGEPGSRLAGKLAMPVSGDTLLRMIHAVEAEPFPPPRVVGIDDWAWRRGQRYGTIVCDLERNRVIDLLPDRNANTVAKWLQGHLGIEVVARDRAGFYAEGARRGAPQAVQVADRWHLLHNLGEALRTAAGRHRKAVKAASLKVASDKIEPEAAEMPPARETKPEALGKERRSERRQCYEEIRRWHDQGLVPRLIAPLVGMDKRTVERWLAAGGEPEYRRRRPRNNLIDPFRPYLDQRWREGCRTTPKLLKELGEQGFTGSLATVGRWTTARRLKASAPPGETEARKAARWQPPSTRQCAWMLSRDPATLDKDESAFLTHLFAIEPKLSEVAALGHRFAEMIRNGQDDNLDPWLADAAFSDLGSFAVGIGRDLDAVRASMTHPWSTSPVEGQINRLKVIKRQMYGRAHYPLLKQRVLAAA</sequence>
<dbReference type="Pfam" id="PF01610">
    <property type="entry name" value="DDE_Tnp_ISL3"/>
    <property type="match status" value="2"/>
</dbReference>
<proteinExistence type="predicted"/>
<evidence type="ECO:0000313" key="3">
    <source>
        <dbReference type="EMBL" id="NDV87232.1"/>
    </source>
</evidence>
<dbReference type="PANTHER" id="PTHR33498:SF1">
    <property type="entry name" value="TRANSPOSASE FOR INSERTION SEQUENCE ELEMENT IS1557"/>
    <property type="match status" value="1"/>
</dbReference>
<evidence type="ECO:0000313" key="4">
    <source>
        <dbReference type="Proteomes" id="UP000476332"/>
    </source>
</evidence>
<name>A0A6L9MI43_9HYPH</name>
<feature type="domain" description="HTH IS21-type" evidence="2">
    <location>
        <begin position="264"/>
        <end position="326"/>
    </location>
</feature>
<evidence type="ECO:0000259" key="2">
    <source>
        <dbReference type="PROSITE" id="PS50531"/>
    </source>
</evidence>
<dbReference type="NCBIfam" id="NF033550">
    <property type="entry name" value="transpos_ISL3"/>
    <property type="match status" value="1"/>
</dbReference>
<gene>
    <name evidence="3" type="ORF">GTW51_11025</name>
</gene>
<dbReference type="Pfam" id="PF14690">
    <property type="entry name" value="Zn_ribbon_ISL3"/>
    <property type="match status" value="1"/>
</dbReference>
<evidence type="ECO:0000256" key="1">
    <source>
        <dbReference type="SAM" id="MobiDB-lite"/>
    </source>
</evidence>
<reference evidence="3 4" key="1">
    <citation type="submission" date="2020-01" db="EMBL/GenBank/DDBJ databases">
        <title>Genomes of bacteria type strains.</title>
        <authorList>
            <person name="Chen J."/>
            <person name="Zhu S."/>
            <person name="Chen J."/>
        </authorList>
    </citation>
    <scope>NUCLEOTIDE SEQUENCE [LARGE SCALE GENOMIC DNA]</scope>
    <source>
        <strain evidence="3 4">KCTC 52919</strain>
    </source>
</reference>
<dbReference type="PROSITE" id="PS50531">
    <property type="entry name" value="HTH_IS21"/>
    <property type="match status" value="1"/>
</dbReference>
<feature type="compositionally biased region" description="Basic and acidic residues" evidence="1">
    <location>
        <begin position="245"/>
        <end position="259"/>
    </location>
</feature>
<organism evidence="3 4">
    <name type="scientific">Aurantimonas aggregata</name>
    <dbReference type="NCBI Taxonomy" id="2047720"/>
    <lineage>
        <taxon>Bacteria</taxon>
        <taxon>Pseudomonadati</taxon>
        <taxon>Pseudomonadota</taxon>
        <taxon>Alphaproteobacteria</taxon>
        <taxon>Hyphomicrobiales</taxon>
        <taxon>Aurantimonadaceae</taxon>
        <taxon>Aurantimonas</taxon>
    </lineage>
</organism>
<accession>A0A6L9MI43</accession>
<protein>
    <submittedName>
        <fullName evidence="3">ISL3 family transposase</fullName>
    </submittedName>
</protein>
<comment type="caution">
    <text evidence="3">The sequence shown here is derived from an EMBL/GenBank/DDBJ whole genome shotgun (WGS) entry which is preliminary data.</text>
</comment>